<dbReference type="InterPro" id="IPR011006">
    <property type="entry name" value="CheY-like_superfamily"/>
</dbReference>
<dbReference type="AlphaFoldDB" id="A0A2T1HW97"/>
<dbReference type="Pfam" id="PF00072">
    <property type="entry name" value="Response_reg"/>
    <property type="match status" value="1"/>
</dbReference>
<dbReference type="Proteomes" id="UP000239772">
    <property type="component" value="Unassembled WGS sequence"/>
</dbReference>
<feature type="modified residue" description="4-aspartylphosphate" evidence="2">
    <location>
        <position position="76"/>
    </location>
</feature>
<accession>A0A2T1HW97</accession>
<keyword evidence="1 2" id="KW-0597">Phosphoprotein</keyword>
<proteinExistence type="predicted"/>
<dbReference type="EMBL" id="PVZS01000005">
    <property type="protein sequence ID" value="PSC05951.1"/>
    <property type="molecule type" value="Genomic_DNA"/>
</dbReference>
<dbReference type="SUPFAM" id="SSF52172">
    <property type="entry name" value="CheY-like"/>
    <property type="match status" value="1"/>
</dbReference>
<protein>
    <recommendedName>
        <fullName evidence="3">Response regulatory domain-containing protein</fullName>
    </recommendedName>
</protein>
<reference evidence="5" key="1">
    <citation type="submission" date="2018-03" db="EMBL/GenBank/DDBJ databases">
        <authorList>
            <person name="Sun L."/>
            <person name="Liu H."/>
            <person name="Chen W."/>
            <person name="Huang K."/>
            <person name="Liu W."/>
            <person name="Gao X."/>
        </authorList>
    </citation>
    <scope>NUCLEOTIDE SEQUENCE [LARGE SCALE GENOMIC DNA]</scope>
    <source>
        <strain evidence="5">SH9</strain>
    </source>
</reference>
<gene>
    <name evidence="4" type="ORF">SLNSH_06125</name>
</gene>
<comment type="caution">
    <text evidence="4">The sequence shown here is derived from an EMBL/GenBank/DDBJ whole genome shotgun (WGS) entry which is preliminary data.</text>
</comment>
<evidence type="ECO:0000256" key="1">
    <source>
        <dbReference type="ARBA" id="ARBA00022553"/>
    </source>
</evidence>
<dbReference type="PROSITE" id="PS50110">
    <property type="entry name" value="RESPONSE_REGULATORY"/>
    <property type="match status" value="1"/>
</dbReference>
<dbReference type="PANTHER" id="PTHR44591">
    <property type="entry name" value="STRESS RESPONSE REGULATOR PROTEIN 1"/>
    <property type="match status" value="1"/>
</dbReference>
<dbReference type="Gene3D" id="3.40.50.2300">
    <property type="match status" value="1"/>
</dbReference>
<feature type="domain" description="Response regulatory" evidence="3">
    <location>
        <begin position="27"/>
        <end position="138"/>
    </location>
</feature>
<organism evidence="4 5">
    <name type="scientific">Alsobacter soli</name>
    <dbReference type="NCBI Taxonomy" id="2109933"/>
    <lineage>
        <taxon>Bacteria</taxon>
        <taxon>Pseudomonadati</taxon>
        <taxon>Pseudomonadota</taxon>
        <taxon>Alphaproteobacteria</taxon>
        <taxon>Hyphomicrobiales</taxon>
        <taxon>Alsobacteraceae</taxon>
        <taxon>Alsobacter</taxon>
    </lineage>
</organism>
<keyword evidence="5" id="KW-1185">Reference proteome</keyword>
<dbReference type="PANTHER" id="PTHR44591:SF21">
    <property type="entry name" value="TWO-COMPONENT RESPONSE REGULATOR"/>
    <property type="match status" value="1"/>
</dbReference>
<dbReference type="SMART" id="SM00448">
    <property type="entry name" value="REC"/>
    <property type="match status" value="1"/>
</dbReference>
<dbReference type="InterPro" id="IPR050595">
    <property type="entry name" value="Bact_response_regulator"/>
</dbReference>
<evidence type="ECO:0000259" key="3">
    <source>
        <dbReference type="PROSITE" id="PS50110"/>
    </source>
</evidence>
<dbReference type="CDD" id="cd00156">
    <property type="entry name" value="REC"/>
    <property type="match status" value="1"/>
</dbReference>
<sequence>MRLAQWGRLSETGIPHRLEARMPHHSRVLLVEDGLLLRFMMAQMLENTGFVVIGAGDADEALSLLEADSFAIVVSDIDMPGEMDGVELAHEIRSRWPEVPVILISGEELPSRELPDGCPFLPKPVPDRLLVALMREMIARASGH</sequence>
<dbReference type="GO" id="GO:0000160">
    <property type="term" value="P:phosphorelay signal transduction system"/>
    <property type="evidence" value="ECO:0007669"/>
    <property type="project" value="InterPro"/>
</dbReference>
<evidence type="ECO:0000313" key="5">
    <source>
        <dbReference type="Proteomes" id="UP000239772"/>
    </source>
</evidence>
<evidence type="ECO:0000313" key="4">
    <source>
        <dbReference type="EMBL" id="PSC05951.1"/>
    </source>
</evidence>
<evidence type="ECO:0000256" key="2">
    <source>
        <dbReference type="PROSITE-ProRule" id="PRU00169"/>
    </source>
</evidence>
<name>A0A2T1HW97_9HYPH</name>
<dbReference type="InterPro" id="IPR001789">
    <property type="entry name" value="Sig_transdc_resp-reg_receiver"/>
</dbReference>